<comment type="caution">
    <text evidence="1">The sequence shown here is derived from an EMBL/GenBank/DDBJ whole genome shotgun (WGS) entry which is preliminary data.</text>
</comment>
<dbReference type="Proteomes" id="UP001241377">
    <property type="component" value="Unassembled WGS sequence"/>
</dbReference>
<keyword evidence="2" id="KW-1185">Reference proteome</keyword>
<proteinExistence type="predicted"/>
<accession>A0ACC2VFW4</accession>
<evidence type="ECO:0000313" key="1">
    <source>
        <dbReference type="EMBL" id="KAJ9097971.1"/>
    </source>
</evidence>
<reference evidence="1" key="1">
    <citation type="submission" date="2023-04" db="EMBL/GenBank/DDBJ databases">
        <title>Draft Genome sequencing of Naganishia species isolated from polar environments using Oxford Nanopore Technology.</title>
        <authorList>
            <person name="Leo P."/>
            <person name="Venkateswaran K."/>
        </authorList>
    </citation>
    <scope>NUCLEOTIDE SEQUENCE</scope>
    <source>
        <strain evidence="1">MNA-CCFEE 5261</strain>
    </source>
</reference>
<sequence length="184" mass="20224">MSDYSSQTVASLKEVLKSRGLAVDGKKADLVQRLTEHDAQNGGENSTAGDNEATKPEEELKEEDVADEAAAEPAKENTAVEEEEQKESKPEKKVLSPEERKKLAVELLQKKIKRAEKFGDEAAAEASRKDLARIEKFGVEAGTAVSREIGLGDRSLSDSIKFNKKHSQKKGFKNRNKKNKKGGK</sequence>
<name>A0ACC2VFW4_9TREE</name>
<protein>
    <submittedName>
        <fullName evidence="1">Uncharacterized protein</fullName>
    </submittedName>
</protein>
<dbReference type="EMBL" id="JASBWR010000080">
    <property type="protein sequence ID" value="KAJ9097971.1"/>
    <property type="molecule type" value="Genomic_DNA"/>
</dbReference>
<evidence type="ECO:0000313" key="2">
    <source>
        <dbReference type="Proteomes" id="UP001241377"/>
    </source>
</evidence>
<gene>
    <name evidence="1" type="ORF">QFC19_006522</name>
</gene>
<organism evidence="1 2">
    <name type="scientific">Naganishia cerealis</name>
    <dbReference type="NCBI Taxonomy" id="610337"/>
    <lineage>
        <taxon>Eukaryota</taxon>
        <taxon>Fungi</taxon>
        <taxon>Dikarya</taxon>
        <taxon>Basidiomycota</taxon>
        <taxon>Agaricomycotina</taxon>
        <taxon>Tremellomycetes</taxon>
        <taxon>Filobasidiales</taxon>
        <taxon>Filobasidiaceae</taxon>
        <taxon>Naganishia</taxon>
    </lineage>
</organism>